<dbReference type="STRING" id="683840.U5HFJ9"/>
<feature type="domain" description="C5a peptidase/Subtilisin-like protease SBT2-like Fn3-like" evidence="3">
    <location>
        <begin position="52"/>
        <end position="154"/>
    </location>
</feature>
<evidence type="ECO:0000259" key="3">
    <source>
        <dbReference type="Pfam" id="PF06280"/>
    </source>
</evidence>
<dbReference type="EnsemblFungi" id="MVLG_05875T0">
    <property type="protein sequence ID" value="MVLG_05875T0"/>
    <property type="gene ID" value="MVLG_05875"/>
</dbReference>
<evidence type="ECO:0000313" key="4">
    <source>
        <dbReference type="EMBL" id="KDE03625.1"/>
    </source>
</evidence>
<protein>
    <recommendedName>
        <fullName evidence="3">C5a peptidase/Subtilisin-like protease SBT2-like Fn3-like domain-containing protein</fullName>
    </recommendedName>
</protein>
<keyword evidence="6" id="KW-1185">Reference proteome</keyword>
<organism evidence="4">
    <name type="scientific">Microbotryum lychnidis-dioicae (strain p1A1 Lamole / MvSl-1064)</name>
    <name type="common">Anther smut fungus</name>
    <dbReference type="NCBI Taxonomy" id="683840"/>
    <lineage>
        <taxon>Eukaryota</taxon>
        <taxon>Fungi</taxon>
        <taxon>Dikarya</taxon>
        <taxon>Basidiomycota</taxon>
        <taxon>Pucciniomycotina</taxon>
        <taxon>Microbotryomycetes</taxon>
        <taxon>Microbotryales</taxon>
        <taxon>Microbotryaceae</taxon>
        <taxon>Microbotryum</taxon>
    </lineage>
</organism>
<dbReference type="HOGENOM" id="CLU_1005414_0_0_1"/>
<reference evidence="4 6" key="3">
    <citation type="journal article" date="2015" name="BMC Genomics">
        <title>Sex and parasites: genomic and transcriptomic analysis of Microbotryum lychnidis-dioicae, the biotrophic and plant-castrating anther smut fungus.</title>
        <authorList>
            <person name="Perlin M.H."/>
            <person name="Amselem J."/>
            <person name="Fontanillas E."/>
            <person name="Toh S.S."/>
            <person name="Chen Z."/>
            <person name="Goldberg J."/>
            <person name="Duplessis S."/>
            <person name="Henrissat B."/>
            <person name="Young S."/>
            <person name="Zeng Q."/>
            <person name="Aguileta G."/>
            <person name="Petit E."/>
            <person name="Badouin H."/>
            <person name="Andrews J."/>
            <person name="Razeeq D."/>
            <person name="Gabaldon T."/>
            <person name="Quesneville H."/>
            <person name="Giraud T."/>
            <person name="Hood M.E."/>
            <person name="Schultz D.J."/>
            <person name="Cuomo C.A."/>
        </authorList>
    </citation>
    <scope>NUCLEOTIDE SEQUENCE [LARGE SCALE GENOMIC DNA]</scope>
    <source>
        <strain evidence="4">P1A1 Lamole</strain>
        <strain evidence="6">p1A1 Lamole</strain>
    </source>
</reference>
<reference evidence="5" key="4">
    <citation type="submission" date="2015-06" db="UniProtKB">
        <authorList>
            <consortium name="EnsemblFungi"/>
        </authorList>
    </citation>
    <scope>IDENTIFICATION</scope>
</reference>
<proteinExistence type="inferred from homology"/>
<accession>U5HFJ9</accession>
<evidence type="ECO:0000313" key="5">
    <source>
        <dbReference type="EnsemblFungi" id="MVLG_05875T0"/>
    </source>
</evidence>
<name>U5HFJ9_USTV1</name>
<dbReference type="AlphaFoldDB" id="U5HFJ9"/>
<dbReference type="InterPro" id="IPR010435">
    <property type="entry name" value="C5a/SBT2-like_Fn3"/>
</dbReference>
<evidence type="ECO:0000313" key="6">
    <source>
        <dbReference type="Proteomes" id="UP000017200"/>
    </source>
</evidence>
<dbReference type="InParanoid" id="U5HFJ9"/>
<reference evidence="6" key="1">
    <citation type="submission" date="2010-11" db="EMBL/GenBank/DDBJ databases">
        <title>The genome sequence of Microbotryum violaceum strain p1A1 Lamole.</title>
        <authorList>
            <person name="Cuomo C."/>
            <person name="Perlin M."/>
            <person name="Young S.K."/>
            <person name="Zeng Q."/>
            <person name="Gargeya S."/>
            <person name="Alvarado L."/>
            <person name="Berlin A."/>
            <person name="Chapman S.B."/>
            <person name="Chen Z."/>
            <person name="Freedman E."/>
            <person name="Gellesch M."/>
            <person name="Goldberg J."/>
            <person name="Griggs A."/>
            <person name="Gujja S."/>
            <person name="Heilman E."/>
            <person name="Heiman D."/>
            <person name="Howarth C."/>
            <person name="Mehta T."/>
            <person name="Neiman D."/>
            <person name="Pearson M."/>
            <person name="Roberts A."/>
            <person name="Saif S."/>
            <person name="Shea T."/>
            <person name="Shenoy N."/>
            <person name="Sisk P."/>
            <person name="Stolte C."/>
            <person name="Sykes S."/>
            <person name="White J."/>
            <person name="Yandava C."/>
            <person name="Haas B."/>
            <person name="Nusbaum C."/>
            <person name="Birren B."/>
        </authorList>
    </citation>
    <scope>NUCLEOTIDE SEQUENCE [LARGE SCALE GENOMIC DNA]</scope>
    <source>
        <strain evidence="6">p1A1 Lamole</strain>
    </source>
</reference>
<comment type="similarity">
    <text evidence="1">Belongs to the peptidase S8 family.</text>
</comment>
<reference evidence="4" key="2">
    <citation type="submission" date="2010-11" db="EMBL/GenBank/DDBJ databases">
        <authorList>
            <consortium name="The Broad Institute Genome Sequencing Platform"/>
            <person name="Earl A."/>
            <person name="Ward D."/>
            <person name="Feldgarden M."/>
            <person name="Gevers D."/>
            <person name="Butler R."/>
            <person name="Young S.K."/>
            <person name="Zeng Q."/>
            <person name="Gargeya S."/>
            <person name="Fitzgerald M."/>
            <person name="Haas B."/>
            <person name="Abouelleil A."/>
            <person name="Alvarado L."/>
            <person name="Arachchi H.M."/>
            <person name="Berlin A."/>
            <person name="Brown A."/>
            <person name="Chapman S.B."/>
            <person name="Chen Z."/>
            <person name="Dunbar C."/>
            <person name="Freedman E."/>
            <person name="Gearin G."/>
            <person name="Gellesch M."/>
            <person name="Goldberg J."/>
            <person name="Griggs A."/>
            <person name="Gujja S."/>
            <person name="Heilman E."/>
            <person name="Heiman D."/>
            <person name="Howarth C."/>
            <person name="Larson L."/>
            <person name="Lui A."/>
            <person name="MacDonald P.J.P."/>
            <person name="Mehta T."/>
            <person name="Montmayeur A."/>
            <person name="Murphy C."/>
            <person name="Neiman D."/>
            <person name="Pearson M."/>
            <person name="Priest M."/>
            <person name="Roberts A."/>
            <person name="Saif S."/>
            <person name="Shea T."/>
            <person name="Shenoy N."/>
            <person name="Sisk P."/>
            <person name="Stolte C."/>
            <person name="Sykes S."/>
            <person name="White J."/>
            <person name="Yandava C."/>
            <person name="Wortman J."/>
            <person name="Nusbaum C."/>
            <person name="Birren B."/>
        </authorList>
    </citation>
    <scope>NUCLEOTIDE SEQUENCE</scope>
    <source>
        <strain evidence="4">P1A1 Lamole</strain>
    </source>
</reference>
<dbReference type="GO" id="GO:0016020">
    <property type="term" value="C:membrane"/>
    <property type="evidence" value="ECO:0007669"/>
    <property type="project" value="InterPro"/>
</dbReference>
<dbReference type="GO" id="GO:0004252">
    <property type="term" value="F:serine-type endopeptidase activity"/>
    <property type="evidence" value="ECO:0007669"/>
    <property type="project" value="InterPro"/>
</dbReference>
<dbReference type="Proteomes" id="UP000017200">
    <property type="component" value="Unassembled WGS sequence"/>
</dbReference>
<evidence type="ECO:0000256" key="2">
    <source>
        <dbReference type="ARBA" id="ARBA00022729"/>
    </source>
</evidence>
<keyword evidence="2" id="KW-0732">Signal</keyword>
<dbReference type="EMBL" id="GL541730">
    <property type="protein sequence ID" value="KDE03625.1"/>
    <property type="molecule type" value="Genomic_DNA"/>
</dbReference>
<sequence length="277" mass="30544">MRQLLSSTSKSIPVKRGTKSPLTTVVLQGGGLIQVDKAFDSKSYFSPNELYLNDTAHFAATQTVTITNKNSKAVTYRYSDTGAQTRLVYDKKGQYSPSLSPGALSRGASPGKTSTFQIKFQPPQFSAGQRSLFPLYSGFIMITADNKESFQIPYFGFAGNMGDMQILDQTDRFAGQTEKGLRYPFIMGDDKTPQLSPTTVKMYKMESGVAINFRLAQACRAFSIDLVFANTTFKPTISPENNADLSRRSLEDGDLDLDQGFLETNNPLEDSHLAPRC</sequence>
<evidence type="ECO:0000256" key="1">
    <source>
        <dbReference type="ARBA" id="ARBA00011073"/>
    </source>
</evidence>
<gene>
    <name evidence="4" type="ORF">MVLG_05875</name>
</gene>
<dbReference type="Pfam" id="PF06280">
    <property type="entry name" value="fn3_5"/>
    <property type="match status" value="1"/>
</dbReference>
<dbReference type="Gene3D" id="2.60.40.1710">
    <property type="entry name" value="Subtilisin-like superfamily"/>
    <property type="match status" value="1"/>
</dbReference>
<dbReference type="EMBL" id="AEIJ01000635">
    <property type="status" value="NOT_ANNOTATED_CDS"/>
    <property type="molecule type" value="Genomic_DNA"/>
</dbReference>
<dbReference type="OrthoDB" id="206201at2759"/>